<evidence type="ECO:0000313" key="2">
    <source>
        <dbReference type="EMBL" id="KAF6452844.1"/>
    </source>
</evidence>
<sequence>MKECTNLSPRFPHQREGTTWYWSLGLEGFPSSKADEESHPLWLFPDLAEPPKLGRGSGPPEDKERREEEKEVLPGEGGTPPTLCQLRRGGGEEPLPTRSCLLPLGGVPLPPKLDLSRVEGSSGLLEI</sequence>
<gene>
    <name evidence="2" type="ORF">HJG59_008178</name>
</gene>
<organism evidence="2 3">
    <name type="scientific">Molossus molossus</name>
    <name type="common">Pallas' mastiff bat</name>
    <name type="synonym">Vespertilio molossus</name>
    <dbReference type="NCBI Taxonomy" id="27622"/>
    <lineage>
        <taxon>Eukaryota</taxon>
        <taxon>Metazoa</taxon>
        <taxon>Chordata</taxon>
        <taxon>Craniata</taxon>
        <taxon>Vertebrata</taxon>
        <taxon>Euteleostomi</taxon>
        <taxon>Mammalia</taxon>
        <taxon>Eutheria</taxon>
        <taxon>Laurasiatheria</taxon>
        <taxon>Chiroptera</taxon>
        <taxon>Yangochiroptera</taxon>
        <taxon>Molossidae</taxon>
        <taxon>Molossus</taxon>
    </lineage>
</organism>
<proteinExistence type="predicted"/>
<keyword evidence="3" id="KW-1185">Reference proteome</keyword>
<feature type="region of interest" description="Disordered" evidence="1">
    <location>
        <begin position="32"/>
        <end position="97"/>
    </location>
</feature>
<feature type="compositionally biased region" description="Basic and acidic residues" evidence="1">
    <location>
        <begin position="60"/>
        <end position="73"/>
    </location>
</feature>
<reference evidence="2 3" key="1">
    <citation type="journal article" date="2020" name="Nature">
        <title>Six reference-quality genomes reveal evolution of bat adaptations.</title>
        <authorList>
            <person name="Jebb D."/>
            <person name="Huang Z."/>
            <person name="Pippel M."/>
            <person name="Hughes G.M."/>
            <person name="Lavrichenko K."/>
            <person name="Devanna P."/>
            <person name="Winkler S."/>
            <person name="Jermiin L.S."/>
            <person name="Skirmuntt E.C."/>
            <person name="Katzourakis A."/>
            <person name="Burkitt-Gray L."/>
            <person name="Ray D.A."/>
            <person name="Sullivan K.A.M."/>
            <person name="Roscito J.G."/>
            <person name="Kirilenko B.M."/>
            <person name="Davalos L.M."/>
            <person name="Corthals A.P."/>
            <person name="Power M.L."/>
            <person name="Jones G."/>
            <person name="Ransome R.D."/>
            <person name="Dechmann D.K.N."/>
            <person name="Locatelli A.G."/>
            <person name="Puechmaille S.J."/>
            <person name="Fedrigo O."/>
            <person name="Jarvis E.D."/>
            <person name="Hiller M."/>
            <person name="Vernes S.C."/>
            <person name="Myers E.W."/>
            <person name="Teeling E.C."/>
        </authorList>
    </citation>
    <scope>NUCLEOTIDE SEQUENCE [LARGE SCALE GENOMIC DNA]</scope>
    <source>
        <strain evidence="2">MMolMol1</strain>
        <tissue evidence="2">Muscle</tissue>
    </source>
</reference>
<evidence type="ECO:0000256" key="1">
    <source>
        <dbReference type="SAM" id="MobiDB-lite"/>
    </source>
</evidence>
<accession>A0A7J8FYG3</accession>
<dbReference type="AlphaFoldDB" id="A0A7J8FYG3"/>
<evidence type="ECO:0000313" key="3">
    <source>
        <dbReference type="Proteomes" id="UP000550707"/>
    </source>
</evidence>
<name>A0A7J8FYG3_MOLMO</name>
<dbReference type="EMBL" id="JACASF010000010">
    <property type="protein sequence ID" value="KAF6452844.1"/>
    <property type="molecule type" value="Genomic_DNA"/>
</dbReference>
<comment type="caution">
    <text evidence="2">The sequence shown here is derived from an EMBL/GenBank/DDBJ whole genome shotgun (WGS) entry which is preliminary data.</text>
</comment>
<dbReference type="InParanoid" id="A0A7J8FYG3"/>
<dbReference type="Proteomes" id="UP000550707">
    <property type="component" value="Unassembled WGS sequence"/>
</dbReference>
<protein>
    <submittedName>
        <fullName evidence="2">Uncharacterized protein</fullName>
    </submittedName>
</protein>